<dbReference type="GO" id="GO:0004857">
    <property type="term" value="F:enzyme inhibitor activity"/>
    <property type="evidence" value="ECO:0007669"/>
    <property type="project" value="InterPro"/>
</dbReference>
<dbReference type="SUPFAM" id="SSF101148">
    <property type="entry name" value="Plant invertase/pectin methylesterase inhibitor"/>
    <property type="match status" value="1"/>
</dbReference>
<evidence type="ECO:0000256" key="3">
    <source>
        <dbReference type="ARBA" id="ARBA00038471"/>
    </source>
</evidence>
<feature type="region of interest" description="Disordered" evidence="4">
    <location>
        <begin position="148"/>
        <end position="169"/>
    </location>
</feature>
<reference evidence="7" key="1">
    <citation type="submission" date="2020-07" db="EMBL/GenBank/DDBJ databases">
        <title>Genome sequence and genetic diversity analysis of an under-domesticated orphan crop, white fonio (Digitaria exilis).</title>
        <authorList>
            <person name="Bennetzen J.L."/>
            <person name="Chen S."/>
            <person name="Ma X."/>
            <person name="Wang X."/>
            <person name="Yssel A.E.J."/>
            <person name="Chaluvadi S.R."/>
            <person name="Johnson M."/>
            <person name="Gangashetty P."/>
            <person name="Hamidou F."/>
            <person name="Sanogo M.D."/>
            <person name="Zwaenepoel A."/>
            <person name="Wallace J."/>
            <person name="Van De Peer Y."/>
            <person name="Van Deynze A."/>
        </authorList>
    </citation>
    <scope>NUCLEOTIDE SEQUENCE</scope>
    <source>
        <tissue evidence="7">Leaves</tissue>
    </source>
</reference>
<evidence type="ECO:0000256" key="4">
    <source>
        <dbReference type="SAM" id="MobiDB-lite"/>
    </source>
</evidence>
<evidence type="ECO:0000256" key="2">
    <source>
        <dbReference type="ARBA" id="ARBA00023157"/>
    </source>
</evidence>
<organism evidence="7 8">
    <name type="scientific">Digitaria exilis</name>
    <dbReference type="NCBI Taxonomy" id="1010633"/>
    <lineage>
        <taxon>Eukaryota</taxon>
        <taxon>Viridiplantae</taxon>
        <taxon>Streptophyta</taxon>
        <taxon>Embryophyta</taxon>
        <taxon>Tracheophyta</taxon>
        <taxon>Spermatophyta</taxon>
        <taxon>Magnoliopsida</taxon>
        <taxon>Liliopsida</taxon>
        <taxon>Poales</taxon>
        <taxon>Poaceae</taxon>
        <taxon>PACMAD clade</taxon>
        <taxon>Panicoideae</taxon>
        <taxon>Panicodae</taxon>
        <taxon>Paniceae</taxon>
        <taxon>Anthephorinae</taxon>
        <taxon>Digitaria</taxon>
    </lineage>
</organism>
<gene>
    <name evidence="7" type="ORF">HU200_004201</name>
</gene>
<feature type="domain" description="Pectinesterase inhibitor" evidence="6">
    <location>
        <begin position="27"/>
        <end position="146"/>
    </location>
</feature>
<dbReference type="InterPro" id="IPR035513">
    <property type="entry name" value="Invertase/methylesterase_inhib"/>
</dbReference>
<name>A0A835FVF9_9POAL</name>
<keyword evidence="1 5" id="KW-0732">Signal</keyword>
<keyword evidence="2" id="KW-1015">Disulfide bond</keyword>
<feature type="chain" id="PRO_5032758713" description="Pectinesterase inhibitor domain-containing protein" evidence="5">
    <location>
        <begin position="18"/>
        <end position="191"/>
    </location>
</feature>
<dbReference type="OrthoDB" id="1915198at2759"/>
<protein>
    <recommendedName>
        <fullName evidence="6">Pectinesterase inhibitor domain-containing protein</fullName>
    </recommendedName>
</protein>
<feature type="signal peptide" evidence="5">
    <location>
        <begin position="1"/>
        <end position="17"/>
    </location>
</feature>
<accession>A0A835FVF9</accession>
<dbReference type="Pfam" id="PF04043">
    <property type="entry name" value="PMEI"/>
    <property type="match status" value="1"/>
</dbReference>
<dbReference type="NCBIfam" id="TIGR01614">
    <property type="entry name" value="PME_inhib"/>
    <property type="match status" value="1"/>
</dbReference>
<evidence type="ECO:0000256" key="5">
    <source>
        <dbReference type="SAM" id="SignalP"/>
    </source>
</evidence>
<evidence type="ECO:0000313" key="7">
    <source>
        <dbReference type="EMBL" id="KAF8775811.1"/>
    </source>
</evidence>
<evidence type="ECO:0000259" key="6">
    <source>
        <dbReference type="Pfam" id="PF04043"/>
    </source>
</evidence>
<evidence type="ECO:0000313" key="8">
    <source>
        <dbReference type="Proteomes" id="UP000636709"/>
    </source>
</evidence>
<proteinExistence type="inferred from homology"/>
<evidence type="ECO:0000256" key="1">
    <source>
        <dbReference type="ARBA" id="ARBA00022729"/>
    </source>
</evidence>
<dbReference type="Proteomes" id="UP000636709">
    <property type="component" value="Unassembled WGS sequence"/>
</dbReference>
<comment type="similarity">
    <text evidence="3">Belongs to the PMEI family.</text>
</comment>
<dbReference type="Gene3D" id="1.20.140.40">
    <property type="entry name" value="Invertase/pectin methylesterase inhibitor family protein"/>
    <property type="match status" value="1"/>
</dbReference>
<sequence length="191" mass="19888">MAAVLLLLGTAASPCSAEETTTKTAVSVEKACRTAASAQAGVSYDHCVSTLASEARGRDAADMQQRLAVAAARMAADHAAATGARMEGLGEAEEPARARARLRHCLDLYGGAADLLRARVYGRASQRLAAALGASESCEDAWKGEETAPVAAHGQGVRPPRAARPRPHHRHRRLMLMHAVSCLFLGVGGPA</sequence>
<dbReference type="EMBL" id="JACEFO010000275">
    <property type="protein sequence ID" value="KAF8775811.1"/>
    <property type="molecule type" value="Genomic_DNA"/>
</dbReference>
<dbReference type="InterPro" id="IPR006501">
    <property type="entry name" value="Pectinesterase_inhib_dom"/>
</dbReference>
<dbReference type="PANTHER" id="PTHR35357:SF25">
    <property type="entry name" value="OS02G0103300 PROTEIN"/>
    <property type="match status" value="1"/>
</dbReference>
<comment type="caution">
    <text evidence="7">The sequence shown here is derived from an EMBL/GenBank/DDBJ whole genome shotgun (WGS) entry which is preliminary data.</text>
</comment>
<dbReference type="PANTHER" id="PTHR35357">
    <property type="entry name" value="OS02G0537100 PROTEIN"/>
    <property type="match status" value="1"/>
</dbReference>
<keyword evidence="8" id="KW-1185">Reference proteome</keyword>
<dbReference type="AlphaFoldDB" id="A0A835FVF9"/>